<dbReference type="Proteomes" id="UP000249723">
    <property type="component" value="Unassembled WGS sequence"/>
</dbReference>
<dbReference type="EMBL" id="FMWP01000014">
    <property type="protein sequence ID" value="SCZ89768.1"/>
    <property type="molecule type" value="Genomic_DNA"/>
</dbReference>
<evidence type="ECO:0000313" key="3">
    <source>
        <dbReference type="Proteomes" id="UP000249723"/>
    </source>
</evidence>
<gene>
    <name evidence="2" type="ORF">BZ3500_MVSOF-1268-A1-R1_CHR1-3G01566</name>
</gene>
<name>A0A2X0KPR9_9BASI</name>
<sequence length="104" mass="11792">MREKGARHLPSGIAAALGIMRPNPVIEAGSSSKKRRLSKVITLEDGENEDEDEEKMRISTCRHIEVFMCQIRQFHVSDQIKIRSIKAESEKSRSDQIRSDGDLI</sequence>
<evidence type="ECO:0000313" key="2">
    <source>
        <dbReference type="EMBL" id="SCZ89768.1"/>
    </source>
</evidence>
<proteinExistence type="predicted"/>
<organism evidence="2 3">
    <name type="scientific">Microbotryum saponariae</name>
    <dbReference type="NCBI Taxonomy" id="289078"/>
    <lineage>
        <taxon>Eukaryota</taxon>
        <taxon>Fungi</taxon>
        <taxon>Dikarya</taxon>
        <taxon>Basidiomycota</taxon>
        <taxon>Pucciniomycotina</taxon>
        <taxon>Microbotryomycetes</taxon>
        <taxon>Microbotryales</taxon>
        <taxon>Microbotryaceae</taxon>
        <taxon>Microbotryum</taxon>
    </lineage>
</organism>
<evidence type="ECO:0000256" key="1">
    <source>
        <dbReference type="SAM" id="MobiDB-lite"/>
    </source>
</evidence>
<keyword evidence="3" id="KW-1185">Reference proteome</keyword>
<protein>
    <submittedName>
        <fullName evidence="2">BZ3500_MvSof-1268-A1-R1_Chr1-3g01566 protein</fullName>
    </submittedName>
</protein>
<reference evidence="3" key="1">
    <citation type="submission" date="2016-10" db="EMBL/GenBank/DDBJ databases">
        <authorList>
            <person name="Jeantristanb JTB J.-T."/>
            <person name="Ricardo R."/>
        </authorList>
    </citation>
    <scope>NUCLEOTIDE SEQUENCE [LARGE SCALE GENOMIC DNA]</scope>
</reference>
<feature type="region of interest" description="Disordered" evidence="1">
    <location>
        <begin position="85"/>
        <end position="104"/>
    </location>
</feature>
<dbReference type="AlphaFoldDB" id="A0A2X0KPR9"/>
<accession>A0A2X0KPR9</accession>
<dbReference type="STRING" id="289078.A0A2X0KPR9"/>